<name>A0A1F6WV20_9BACT</name>
<dbReference type="AlphaFoldDB" id="A0A1F6WV20"/>
<evidence type="ECO:0000313" key="3">
    <source>
        <dbReference type="Proteomes" id="UP000176187"/>
    </source>
</evidence>
<dbReference type="EMBL" id="MFUY01000024">
    <property type="protein sequence ID" value="OGI85721.1"/>
    <property type="molecule type" value="Genomic_DNA"/>
</dbReference>
<reference evidence="2 3" key="1">
    <citation type="journal article" date="2016" name="Nat. Commun.">
        <title>Thousands of microbial genomes shed light on interconnected biogeochemical processes in an aquifer system.</title>
        <authorList>
            <person name="Anantharaman K."/>
            <person name="Brown C.T."/>
            <person name="Hug L.A."/>
            <person name="Sharon I."/>
            <person name="Castelle C.J."/>
            <person name="Probst A.J."/>
            <person name="Thomas B.C."/>
            <person name="Singh A."/>
            <person name="Wilkins M.J."/>
            <person name="Karaoz U."/>
            <person name="Brodie E.L."/>
            <person name="Williams K.H."/>
            <person name="Hubbard S.S."/>
            <person name="Banfield J.F."/>
        </authorList>
    </citation>
    <scope>NUCLEOTIDE SEQUENCE [LARGE SCALE GENOMIC DNA]</scope>
</reference>
<accession>A0A1F6WV20</accession>
<feature type="transmembrane region" description="Helical" evidence="1">
    <location>
        <begin position="12"/>
        <end position="36"/>
    </location>
</feature>
<evidence type="ECO:0000313" key="2">
    <source>
        <dbReference type="EMBL" id="OGI85721.1"/>
    </source>
</evidence>
<evidence type="ECO:0000256" key="1">
    <source>
        <dbReference type="SAM" id="Phobius"/>
    </source>
</evidence>
<sequence length="208" mass="22727">MLKIIKIKKNKGMSYVELIVVLSIFSVMTSVVLFNYGEFQAKVDIKNLASDVALKIVEAQKSSLSGKFPPAAQQALIASPLTWKPSYGLFINQASDDKSFFYFTDVDQNNDFNDSTCAGSGECLEKIVITKGNSISSLNVFYQDDITPYNLNDLTITFTRPNSGAVIKSSQIVPPLPAPISYVQITIASPQAVSALIKIYPSGRIQVN</sequence>
<protein>
    <recommendedName>
        <fullName evidence="4">Type II secretion system protein GspH</fullName>
    </recommendedName>
</protein>
<dbReference type="SUPFAM" id="SSF54523">
    <property type="entry name" value="Pili subunits"/>
    <property type="match status" value="1"/>
</dbReference>
<gene>
    <name evidence="2" type="ORF">A3A05_03150</name>
</gene>
<keyword evidence="1" id="KW-1133">Transmembrane helix</keyword>
<keyword evidence="1" id="KW-0472">Membrane</keyword>
<proteinExistence type="predicted"/>
<evidence type="ECO:0008006" key="4">
    <source>
        <dbReference type="Google" id="ProtNLM"/>
    </source>
</evidence>
<dbReference type="Proteomes" id="UP000176187">
    <property type="component" value="Unassembled WGS sequence"/>
</dbReference>
<keyword evidence="1" id="KW-0812">Transmembrane</keyword>
<comment type="caution">
    <text evidence="2">The sequence shown here is derived from an EMBL/GenBank/DDBJ whole genome shotgun (WGS) entry which is preliminary data.</text>
</comment>
<organism evidence="2 3">
    <name type="scientific">Candidatus Nomurabacteria bacterium RIFCSPLOWO2_01_FULL_41_12</name>
    <dbReference type="NCBI Taxonomy" id="1801774"/>
    <lineage>
        <taxon>Bacteria</taxon>
        <taxon>Candidatus Nomuraibacteriota</taxon>
    </lineage>
</organism>
<dbReference type="STRING" id="1801774.A3A05_03150"/>
<dbReference type="InterPro" id="IPR045584">
    <property type="entry name" value="Pilin-like"/>
</dbReference>